<dbReference type="Pfam" id="PF00990">
    <property type="entry name" value="GGDEF"/>
    <property type="match status" value="1"/>
</dbReference>
<evidence type="ECO:0000313" key="5">
    <source>
        <dbReference type="EMBL" id="AJA07500.1"/>
    </source>
</evidence>
<feature type="transmembrane region" description="Helical" evidence="3">
    <location>
        <begin position="192"/>
        <end position="211"/>
    </location>
</feature>
<dbReference type="KEGG" id="sphk:SKP52_02855"/>
<name>A0A0A7PBX1_9SPHN</name>
<evidence type="ECO:0000313" key="6">
    <source>
        <dbReference type="Proteomes" id="UP000030907"/>
    </source>
</evidence>
<feature type="transmembrane region" description="Helical" evidence="3">
    <location>
        <begin position="149"/>
        <end position="172"/>
    </location>
</feature>
<protein>
    <recommendedName>
        <fullName evidence="1">diguanylate cyclase</fullName>
        <ecNumber evidence="1">2.7.7.65</ecNumber>
    </recommendedName>
</protein>
<dbReference type="OrthoDB" id="384661at2"/>
<dbReference type="NCBIfam" id="TIGR00254">
    <property type="entry name" value="GGDEF"/>
    <property type="match status" value="1"/>
</dbReference>
<dbReference type="AlphaFoldDB" id="A0A0A7PBX1"/>
<dbReference type="Gene3D" id="3.30.70.270">
    <property type="match status" value="1"/>
</dbReference>
<dbReference type="GO" id="GO:0043709">
    <property type="term" value="P:cell adhesion involved in single-species biofilm formation"/>
    <property type="evidence" value="ECO:0007669"/>
    <property type="project" value="TreeGrafter"/>
</dbReference>
<dbReference type="InterPro" id="IPR029787">
    <property type="entry name" value="Nucleotide_cyclase"/>
</dbReference>
<dbReference type="PANTHER" id="PTHR45138:SF9">
    <property type="entry name" value="DIGUANYLATE CYCLASE DGCM-RELATED"/>
    <property type="match status" value="1"/>
</dbReference>
<feature type="transmembrane region" description="Helical" evidence="3">
    <location>
        <begin position="63"/>
        <end position="82"/>
    </location>
</feature>
<keyword evidence="3" id="KW-0472">Membrane</keyword>
<dbReference type="GO" id="GO:0052621">
    <property type="term" value="F:diguanylate cyclase activity"/>
    <property type="evidence" value="ECO:0007669"/>
    <property type="project" value="UniProtKB-EC"/>
</dbReference>
<dbReference type="InterPro" id="IPR000160">
    <property type="entry name" value="GGDEF_dom"/>
</dbReference>
<evidence type="ECO:0000256" key="3">
    <source>
        <dbReference type="SAM" id="Phobius"/>
    </source>
</evidence>
<dbReference type="InterPro" id="IPR050469">
    <property type="entry name" value="Diguanylate_Cyclase"/>
</dbReference>
<proteinExistence type="predicted"/>
<dbReference type="EC" id="2.7.7.65" evidence="1"/>
<keyword evidence="3" id="KW-1133">Transmembrane helix</keyword>
<evidence type="ECO:0000259" key="4">
    <source>
        <dbReference type="PROSITE" id="PS50887"/>
    </source>
</evidence>
<dbReference type="PANTHER" id="PTHR45138">
    <property type="entry name" value="REGULATORY COMPONENTS OF SENSORY TRANSDUCTION SYSTEM"/>
    <property type="match status" value="1"/>
</dbReference>
<keyword evidence="6" id="KW-1185">Reference proteome</keyword>
<feature type="transmembrane region" description="Helical" evidence="3">
    <location>
        <begin position="115"/>
        <end position="137"/>
    </location>
</feature>
<dbReference type="HOGENOM" id="CLU_000445_11_1_5"/>
<comment type="catalytic activity">
    <reaction evidence="2">
        <text>2 GTP = 3',3'-c-di-GMP + 2 diphosphate</text>
        <dbReference type="Rhea" id="RHEA:24898"/>
        <dbReference type="ChEBI" id="CHEBI:33019"/>
        <dbReference type="ChEBI" id="CHEBI:37565"/>
        <dbReference type="ChEBI" id="CHEBI:58805"/>
        <dbReference type="EC" id="2.7.7.65"/>
    </reaction>
</comment>
<dbReference type="FunFam" id="3.30.70.270:FF:000001">
    <property type="entry name" value="Diguanylate cyclase domain protein"/>
    <property type="match status" value="1"/>
</dbReference>
<feature type="transmembrane region" description="Helical" evidence="3">
    <location>
        <begin position="89"/>
        <end position="109"/>
    </location>
</feature>
<feature type="transmembrane region" description="Helical" evidence="3">
    <location>
        <begin position="6"/>
        <end position="26"/>
    </location>
</feature>
<dbReference type="PROSITE" id="PS50887">
    <property type="entry name" value="GGDEF"/>
    <property type="match status" value="1"/>
</dbReference>
<dbReference type="InterPro" id="IPR043128">
    <property type="entry name" value="Rev_trsase/Diguanyl_cyclase"/>
</dbReference>
<feature type="transmembrane region" description="Helical" evidence="3">
    <location>
        <begin position="33"/>
        <end position="51"/>
    </location>
</feature>
<dbReference type="RefSeq" id="WP_148309013.1">
    <property type="nucleotide sequence ID" value="NZ_CP009122.1"/>
</dbReference>
<dbReference type="EMBL" id="CP009122">
    <property type="protein sequence ID" value="AJA07500.1"/>
    <property type="molecule type" value="Genomic_DNA"/>
</dbReference>
<dbReference type="GO" id="GO:1902201">
    <property type="term" value="P:negative regulation of bacterial-type flagellum-dependent cell motility"/>
    <property type="evidence" value="ECO:0007669"/>
    <property type="project" value="TreeGrafter"/>
</dbReference>
<dbReference type="SUPFAM" id="SSF55073">
    <property type="entry name" value="Nucleotide cyclase"/>
    <property type="match status" value="1"/>
</dbReference>
<dbReference type="STRING" id="1515612.SKP52_02855"/>
<reference evidence="5 6" key="1">
    <citation type="journal article" date="2015" name="Int. J. Syst. Evol. Microbiol.">
        <title>Description of Sphingopyxis fribergensis sp. nov. - a soil bacterium with the ability to degrade styrene and phenylacetic acid.</title>
        <authorList>
            <person name="Oelschlagel M."/>
            <person name="Ruckert C."/>
            <person name="Kalinowski J."/>
            <person name="Schmidt G."/>
            <person name="Schlomann M."/>
            <person name="Tischler D."/>
        </authorList>
    </citation>
    <scope>NUCLEOTIDE SEQUENCE [LARGE SCALE GENOMIC DNA]</scope>
    <source>
        <strain evidence="5 6">Kp5.2</strain>
    </source>
</reference>
<accession>A0A0A7PBX1</accession>
<evidence type="ECO:0000256" key="2">
    <source>
        <dbReference type="ARBA" id="ARBA00034247"/>
    </source>
</evidence>
<sequence length="392" mass="42047">MNGQFFIQLLNPGIGLLFATAFLLLWLNRRERYVAYAAAAYTASAIAFLILDVGPVLPMELQRLPANMGFLATGMLFAAAIIKRYDRPVPWRAMSVTAAISIAAFLWFLLGHPSIAARILTISIGAGIIAAMVVVALWPIEKRHLIDRVLFWVALFSALNLIVRPVVLLSLGGGFDDYIGFQQSVYWTTVQFTQAMVSIVAAISLMVAVALDQIAELRREADGDDLSGLLNRRGFEAQADAALRRAQSEARPVALLVADLDRFKSINDTHGHAVGDAIIAAFGAHVRRIGPAHMIAGRIGGEEFALLVPGASIEAARQIAEAVRTGLQAACADRIPANLCPTTSIGLAIGAPGATLSALMQEADQALYEAKRTGRNRVRTFTPKPVRLAAGA</sequence>
<keyword evidence="3" id="KW-0812">Transmembrane</keyword>
<evidence type="ECO:0000256" key="1">
    <source>
        <dbReference type="ARBA" id="ARBA00012528"/>
    </source>
</evidence>
<dbReference type="CDD" id="cd01949">
    <property type="entry name" value="GGDEF"/>
    <property type="match status" value="1"/>
</dbReference>
<dbReference type="GO" id="GO:0005886">
    <property type="term" value="C:plasma membrane"/>
    <property type="evidence" value="ECO:0007669"/>
    <property type="project" value="TreeGrafter"/>
</dbReference>
<organism evidence="5 6">
    <name type="scientific">Sphingopyxis fribergensis</name>
    <dbReference type="NCBI Taxonomy" id="1515612"/>
    <lineage>
        <taxon>Bacteria</taxon>
        <taxon>Pseudomonadati</taxon>
        <taxon>Pseudomonadota</taxon>
        <taxon>Alphaproteobacteria</taxon>
        <taxon>Sphingomonadales</taxon>
        <taxon>Sphingomonadaceae</taxon>
        <taxon>Sphingopyxis</taxon>
    </lineage>
</organism>
<gene>
    <name evidence="5" type="ORF">SKP52_02855</name>
</gene>
<feature type="domain" description="GGDEF" evidence="4">
    <location>
        <begin position="251"/>
        <end position="383"/>
    </location>
</feature>
<dbReference type="SMART" id="SM00267">
    <property type="entry name" value="GGDEF"/>
    <property type="match status" value="1"/>
</dbReference>
<dbReference type="Proteomes" id="UP000030907">
    <property type="component" value="Chromosome"/>
</dbReference>